<accession>A0A1H3F4B1</accession>
<dbReference type="Proteomes" id="UP000182902">
    <property type="component" value="Unassembled WGS sequence"/>
</dbReference>
<organism evidence="8 9">
    <name type="scientific">Pseudomonas salomonii</name>
    <dbReference type="NCBI Taxonomy" id="191391"/>
    <lineage>
        <taxon>Bacteria</taxon>
        <taxon>Pseudomonadati</taxon>
        <taxon>Pseudomonadota</taxon>
        <taxon>Gammaproteobacteria</taxon>
        <taxon>Pseudomonadales</taxon>
        <taxon>Pseudomonadaceae</taxon>
        <taxon>Pseudomonas</taxon>
    </lineage>
</organism>
<dbReference type="EMBL" id="JACAQV010000015">
    <property type="protein sequence ID" value="NWF09438.1"/>
    <property type="molecule type" value="Genomic_DNA"/>
</dbReference>
<sequence length="201" mass="21571">MSILHLTFAVAVFFLIASPGPVVALVISDARQAWPTATITGGVLSAQLLLLITLTLIYTAMDVSPVLLNWGQLVGGLYLAWLGVSSLRASADGIAPVQNSRRHFFWRALKVGLSNPKDILFFLAFLPGFIEHDGDFIKQGLLLALIWGVIDVSILLIYGAISRRLLSFAAAQKVMTKAPSVFLLGIGLLSGILGAQRLMEG</sequence>
<evidence type="ECO:0000256" key="5">
    <source>
        <dbReference type="ARBA" id="ARBA00023136"/>
    </source>
</evidence>
<keyword evidence="5 6" id="KW-0472">Membrane</keyword>
<comment type="subcellular location">
    <subcellularLocation>
        <location evidence="1">Cell membrane</location>
        <topology evidence="1">Multi-pass membrane protein</topology>
    </subcellularLocation>
</comment>
<feature type="transmembrane region" description="Helical" evidence="6">
    <location>
        <begin position="34"/>
        <end position="59"/>
    </location>
</feature>
<evidence type="ECO:0000313" key="7">
    <source>
        <dbReference type="EMBL" id="NWF09438.1"/>
    </source>
</evidence>
<dbReference type="PANTHER" id="PTHR30086:SF20">
    <property type="entry name" value="ARGININE EXPORTER PROTEIN ARGO-RELATED"/>
    <property type="match status" value="1"/>
</dbReference>
<proteinExistence type="predicted"/>
<evidence type="ECO:0000256" key="3">
    <source>
        <dbReference type="ARBA" id="ARBA00022692"/>
    </source>
</evidence>
<feature type="transmembrane region" description="Helical" evidence="6">
    <location>
        <begin position="66"/>
        <end position="84"/>
    </location>
</feature>
<keyword evidence="3 6" id="KW-0812">Transmembrane</keyword>
<feature type="transmembrane region" description="Helical" evidence="6">
    <location>
        <begin position="141"/>
        <end position="161"/>
    </location>
</feature>
<reference evidence="7 10" key="2">
    <citation type="submission" date="2020-04" db="EMBL/GenBank/DDBJ databases">
        <title>Molecular characterization of pseudomonads from Agaricus bisporus reveal novel blotch 2 pathogens in Western Europe.</title>
        <authorList>
            <person name="Taparia T."/>
            <person name="Krijger M."/>
            <person name="Haynes E."/>
            <person name="Elpinstone J.G."/>
            <person name="Noble R."/>
            <person name="Van Der Wolf J."/>
        </authorList>
    </citation>
    <scope>NUCLEOTIDE SEQUENCE [LARGE SCALE GENOMIC DNA]</scope>
    <source>
        <strain evidence="7 10">IPO3765</strain>
    </source>
</reference>
<keyword evidence="4 6" id="KW-1133">Transmembrane helix</keyword>
<protein>
    <submittedName>
        <fullName evidence="7">LysE family translocator</fullName>
    </submittedName>
    <submittedName>
        <fullName evidence="8">Threonine/homoserine/homoserine lactone efflux protein</fullName>
    </submittedName>
</protein>
<evidence type="ECO:0000313" key="9">
    <source>
        <dbReference type="Proteomes" id="UP000182902"/>
    </source>
</evidence>
<evidence type="ECO:0000313" key="8">
    <source>
        <dbReference type="EMBL" id="SDX85812.1"/>
    </source>
</evidence>
<dbReference type="EMBL" id="FNOX01000002">
    <property type="protein sequence ID" value="SDX85812.1"/>
    <property type="molecule type" value="Genomic_DNA"/>
</dbReference>
<dbReference type="GO" id="GO:0015171">
    <property type="term" value="F:amino acid transmembrane transporter activity"/>
    <property type="evidence" value="ECO:0007669"/>
    <property type="project" value="TreeGrafter"/>
</dbReference>
<dbReference type="Proteomes" id="UP000561369">
    <property type="component" value="Unassembled WGS sequence"/>
</dbReference>
<feature type="transmembrane region" description="Helical" evidence="6">
    <location>
        <begin position="104"/>
        <end position="129"/>
    </location>
</feature>
<feature type="transmembrane region" description="Helical" evidence="6">
    <location>
        <begin position="181"/>
        <end position="199"/>
    </location>
</feature>
<evidence type="ECO:0000256" key="1">
    <source>
        <dbReference type="ARBA" id="ARBA00004651"/>
    </source>
</evidence>
<dbReference type="GO" id="GO:0005886">
    <property type="term" value="C:plasma membrane"/>
    <property type="evidence" value="ECO:0007669"/>
    <property type="project" value="UniProtKB-SubCell"/>
</dbReference>
<dbReference type="AlphaFoldDB" id="A0A1H3F4B1"/>
<name>A0A1H3F4B1_9PSED</name>
<evidence type="ECO:0000256" key="4">
    <source>
        <dbReference type="ARBA" id="ARBA00022989"/>
    </source>
</evidence>
<dbReference type="Pfam" id="PF01810">
    <property type="entry name" value="LysE"/>
    <property type="match status" value="1"/>
</dbReference>
<gene>
    <name evidence="7" type="ORF">HX810_17385</name>
    <name evidence="8" type="ORF">SAMN05216247_1027</name>
</gene>
<reference evidence="8 9" key="1">
    <citation type="submission" date="2016-10" db="EMBL/GenBank/DDBJ databases">
        <authorList>
            <person name="de Groot N.N."/>
        </authorList>
    </citation>
    <scope>NUCLEOTIDE SEQUENCE [LARGE SCALE GENOMIC DNA]</scope>
    <source>
        <strain evidence="8 9">ICMP 14252</strain>
    </source>
</reference>
<evidence type="ECO:0000256" key="6">
    <source>
        <dbReference type="SAM" id="Phobius"/>
    </source>
</evidence>
<dbReference type="InterPro" id="IPR001123">
    <property type="entry name" value="LeuE-type"/>
</dbReference>
<evidence type="ECO:0000313" key="10">
    <source>
        <dbReference type="Proteomes" id="UP000561369"/>
    </source>
</evidence>
<dbReference type="RefSeq" id="WP_069787461.1">
    <property type="nucleotide sequence ID" value="NZ_FNOX01000002.1"/>
</dbReference>
<keyword evidence="2" id="KW-1003">Cell membrane</keyword>
<dbReference type="PANTHER" id="PTHR30086">
    <property type="entry name" value="ARGININE EXPORTER PROTEIN ARGO"/>
    <property type="match status" value="1"/>
</dbReference>
<evidence type="ECO:0000256" key="2">
    <source>
        <dbReference type="ARBA" id="ARBA00022475"/>
    </source>
</evidence>